<proteinExistence type="predicted"/>
<reference evidence="4 5" key="1">
    <citation type="submission" date="2019-07" db="EMBL/GenBank/DDBJ databases">
        <title>The draft genome sequence of Aquimarina algiphila M91.</title>
        <authorList>
            <person name="Meng X."/>
        </authorList>
    </citation>
    <scope>NUCLEOTIDE SEQUENCE [LARGE SCALE GENOMIC DNA]</scope>
    <source>
        <strain evidence="4 5">M91</strain>
    </source>
</reference>
<dbReference type="GO" id="GO:0016787">
    <property type="term" value="F:hydrolase activity"/>
    <property type="evidence" value="ECO:0007669"/>
    <property type="project" value="InterPro"/>
</dbReference>
<dbReference type="Gene3D" id="3.40.50.880">
    <property type="match status" value="1"/>
</dbReference>
<feature type="chain" id="PRO_5022167673" evidence="1">
    <location>
        <begin position="25"/>
        <end position="540"/>
    </location>
</feature>
<dbReference type="SUPFAM" id="SSF52317">
    <property type="entry name" value="Class I glutamine amidotransferase-like"/>
    <property type="match status" value="1"/>
</dbReference>
<dbReference type="RefSeq" id="WP_143915413.1">
    <property type="nucleotide sequence ID" value="NZ_CANMIK010000005.1"/>
</dbReference>
<feature type="domain" description="ThuA-like" evidence="2">
    <location>
        <begin position="39"/>
        <end position="249"/>
    </location>
</feature>
<dbReference type="InterPro" id="IPR010496">
    <property type="entry name" value="AL/BT2_dom"/>
</dbReference>
<name>A0A554VQM4_9FLAO</name>
<dbReference type="InterPro" id="IPR029062">
    <property type="entry name" value="Class_I_gatase-like"/>
</dbReference>
<dbReference type="PANTHER" id="PTHR40469:SF2">
    <property type="entry name" value="GALACTOSE-BINDING DOMAIN-LIKE SUPERFAMILY PROTEIN"/>
    <property type="match status" value="1"/>
</dbReference>
<gene>
    <name evidence="4" type="ORF">FOF46_03000</name>
</gene>
<dbReference type="PANTHER" id="PTHR40469">
    <property type="entry name" value="SECRETED GLYCOSYL HYDROLASE"/>
    <property type="match status" value="1"/>
</dbReference>
<evidence type="ECO:0000259" key="2">
    <source>
        <dbReference type="Pfam" id="PF06283"/>
    </source>
</evidence>
<accession>A0A554VQM4</accession>
<sequence length="540" mass="61737">MLQFIKFTFLAILMFCLVPENAMAQKLEKDELPSLKGKKVIMVYGGWDGHQPKVFADRVNAWLKTKGAEVTVSNSLDIYADEKKMSETDLIIQYWTMGEITKEQEKGLLQAVKNGTGLAGCHGGLGDSFRKNTEYQYMIGGQWVAHPGGKIDYKVDIVNIDDPITKGLTDFDIKDTEQYYMHVDPNSKVLATTTFGNKHNGWIEGAVMPVSWKKHYAKGRIFYLSIGHDPKDFDTPSAWKLLTRGIRWASGSKYQPKENTFNPIYSPRTGVNMNQWKNLIDKKLSMWDVFMGAPHTSTEIEGYKKFDDVTKGTPIGLNKDPKKVFSVIEENGEEIIKITGEIFAGLVTKKEYENYHLTWKFKWGDKRWQPRLEKKRNSGILYHSIGDYTDFWNVWMTSIECEVQQTDCGDLITLGNVKAKAPAIKKEKKYYFTPGADLVDFSWNKGFETGRCFKPNDPEKGYGEWNTMELICVGNRSIHLLNGEVVMVVVDPKANLNGEWKPMNKGKIQIQSEAAEVFYKDIQIRSVKKFPEKYMKFAVL</sequence>
<dbReference type="InterPro" id="IPR029010">
    <property type="entry name" value="ThuA-like"/>
</dbReference>
<evidence type="ECO:0000259" key="3">
    <source>
        <dbReference type="Pfam" id="PF06439"/>
    </source>
</evidence>
<evidence type="ECO:0000313" key="4">
    <source>
        <dbReference type="EMBL" id="TSE10825.1"/>
    </source>
</evidence>
<organism evidence="4 5">
    <name type="scientific">Aquimarina algiphila</name>
    <dbReference type="NCBI Taxonomy" id="2047982"/>
    <lineage>
        <taxon>Bacteria</taxon>
        <taxon>Pseudomonadati</taxon>
        <taxon>Bacteroidota</taxon>
        <taxon>Flavobacteriia</taxon>
        <taxon>Flavobacteriales</taxon>
        <taxon>Flavobacteriaceae</taxon>
        <taxon>Aquimarina</taxon>
    </lineage>
</organism>
<dbReference type="AlphaFoldDB" id="A0A554VQM4"/>
<dbReference type="Pfam" id="PF06283">
    <property type="entry name" value="ThuA"/>
    <property type="match status" value="1"/>
</dbReference>
<keyword evidence="1" id="KW-0732">Signal</keyword>
<dbReference type="Proteomes" id="UP000318833">
    <property type="component" value="Unassembled WGS sequence"/>
</dbReference>
<evidence type="ECO:0000256" key="1">
    <source>
        <dbReference type="SAM" id="SignalP"/>
    </source>
</evidence>
<feature type="domain" description="3-keto-alpha-glucoside-1,2-lyase/3-keto-2-hydroxy-glucal hydratase" evidence="3">
    <location>
        <begin position="276"/>
        <end position="525"/>
    </location>
</feature>
<dbReference type="OrthoDB" id="259356at2"/>
<dbReference type="EMBL" id="VLNR01000004">
    <property type="protein sequence ID" value="TSE10825.1"/>
    <property type="molecule type" value="Genomic_DNA"/>
</dbReference>
<protein>
    <submittedName>
        <fullName evidence="4">DUF1080 domain-containing protein</fullName>
    </submittedName>
</protein>
<dbReference type="Gene3D" id="2.60.120.560">
    <property type="entry name" value="Exo-inulinase, domain 1"/>
    <property type="match status" value="1"/>
</dbReference>
<dbReference type="Pfam" id="PF06439">
    <property type="entry name" value="3keto-disac_hyd"/>
    <property type="match status" value="1"/>
</dbReference>
<comment type="caution">
    <text evidence="4">The sequence shown here is derived from an EMBL/GenBank/DDBJ whole genome shotgun (WGS) entry which is preliminary data.</text>
</comment>
<feature type="signal peptide" evidence="1">
    <location>
        <begin position="1"/>
        <end position="24"/>
    </location>
</feature>
<evidence type="ECO:0000313" key="5">
    <source>
        <dbReference type="Proteomes" id="UP000318833"/>
    </source>
</evidence>
<keyword evidence="5" id="KW-1185">Reference proteome</keyword>